<feature type="region of interest" description="Disordered" evidence="1">
    <location>
        <begin position="1"/>
        <end position="26"/>
    </location>
</feature>
<feature type="transmembrane region" description="Helical" evidence="2">
    <location>
        <begin position="67"/>
        <end position="87"/>
    </location>
</feature>
<sequence>MQPTMITDTAHAVDDTATDSAPTPPARRAAISGRAAAHSVYRSPLSADNADADAEALRLREQRAKRAAQVAAVGTVAALAAVALIAWRRARR</sequence>
<proteinExistence type="predicted"/>
<keyword evidence="2" id="KW-1133">Transmembrane helix</keyword>
<evidence type="ECO:0000313" key="4">
    <source>
        <dbReference type="Proteomes" id="UP000247346"/>
    </source>
</evidence>
<dbReference type="EMBL" id="MDEK01000009">
    <property type="protein sequence ID" value="PPU82207.1"/>
    <property type="molecule type" value="Genomic_DNA"/>
</dbReference>
<evidence type="ECO:0000256" key="2">
    <source>
        <dbReference type="SAM" id="Phobius"/>
    </source>
</evidence>
<evidence type="ECO:0000313" key="3">
    <source>
        <dbReference type="EMBL" id="PPU82207.1"/>
    </source>
</evidence>
<keyword evidence="2" id="KW-0472">Membrane</keyword>
<dbReference type="AlphaFoldDB" id="A0A2P5Z389"/>
<reference evidence="3 4" key="1">
    <citation type="submission" date="2016-08" db="EMBL/GenBank/DDBJ databases">
        <authorList>
            <person name="Seilhamer J.J."/>
        </authorList>
    </citation>
    <scope>NUCLEOTIDE SEQUENCE [LARGE SCALE GENOMIC DNA]</scope>
    <source>
        <strain evidence="3 4">CFBP4641</strain>
    </source>
</reference>
<gene>
    <name evidence="3" type="ORF">XsacCFBP4641_10825</name>
</gene>
<evidence type="ECO:0000256" key="1">
    <source>
        <dbReference type="SAM" id="MobiDB-lite"/>
    </source>
</evidence>
<organism evidence="3 4">
    <name type="scientific">Xanthomonas sacchari</name>
    <dbReference type="NCBI Taxonomy" id="56458"/>
    <lineage>
        <taxon>Bacteria</taxon>
        <taxon>Pseudomonadati</taxon>
        <taxon>Pseudomonadota</taxon>
        <taxon>Gammaproteobacteria</taxon>
        <taxon>Lysobacterales</taxon>
        <taxon>Lysobacteraceae</taxon>
        <taxon>Xanthomonas</taxon>
    </lineage>
</organism>
<accession>A0A2P5Z389</accession>
<comment type="caution">
    <text evidence="3">The sequence shown here is derived from an EMBL/GenBank/DDBJ whole genome shotgun (WGS) entry which is preliminary data.</text>
</comment>
<name>A0A2P5Z389_9XANT</name>
<dbReference type="STRING" id="56458.SB85_07205"/>
<keyword evidence="2" id="KW-0812">Transmembrane</keyword>
<protein>
    <recommendedName>
        <fullName evidence="5">Transmembrane protein</fullName>
    </recommendedName>
</protein>
<dbReference type="Proteomes" id="UP000247346">
    <property type="component" value="Unassembled WGS sequence"/>
</dbReference>
<evidence type="ECO:0008006" key="5">
    <source>
        <dbReference type="Google" id="ProtNLM"/>
    </source>
</evidence>